<evidence type="ECO:0000259" key="12">
    <source>
        <dbReference type="SMART" id="SM00813"/>
    </source>
</evidence>
<dbReference type="SUPFAM" id="SSF51011">
    <property type="entry name" value="Glycosyl hydrolase domain"/>
    <property type="match status" value="1"/>
</dbReference>
<evidence type="ECO:0000256" key="3">
    <source>
        <dbReference type="ARBA" id="ARBA00007186"/>
    </source>
</evidence>
<dbReference type="AlphaFoldDB" id="A0AAV9JRL3"/>
<dbReference type="SUPFAM" id="SSF51445">
    <property type="entry name" value="(Trans)glycosidases"/>
    <property type="match status" value="1"/>
</dbReference>
<comment type="similarity">
    <text evidence="3">Belongs to the glycosyl hydrolase 51 family.</text>
</comment>
<comment type="cofactor">
    <cofactor evidence="11">
        <name>heme</name>
        <dbReference type="ChEBI" id="CHEBI:30413"/>
    </cofactor>
</comment>
<dbReference type="Gene3D" id="3.20.20.80">
    <property type="entry name" value="Glycosidases"/>
    <property type="match status" value="1"/>
</dbReference>
<keyword evidence="14" id="KW-1185">Reference proteome</keyword>
<dbReference type="InterPro" id="IPR017972">
    <property type="entry name" value="Cyt_P450_CS"/>
</dbReference>
<keyword evidence="9" id="KW-0326">Glycosidase</keyword>
<dbReference type="Gene3D" id="2.60.40.1180">
    <property type="entry name" value="Golgi alpha-mannosidase II"/>
    <property type="match status" value="1"/>
</dbReference>
<evidence type="ECO:0000313" key="14">
    <source>
        <dbReference type="Proteomes" id="UP001324427"/>
    </source>
</evidence>
<evidence type="ECO:0000256" key="10">
    <source>
        <dbReference type="ARBA" id="ARBA00037415"/>
    </source>
</evidence>
<dbReference type="GO" id="GO:0046373">
    <property type="term" value="P:L-arabinose metabolic process"/>
    <property type="evidence" value="ECO:0007669"/>
    <property type="project" value="InterPro"/>
</dbReference>
<reference evidence="13 14" key="1">
    <citation type="submission" date="2021-11" db="EMBL/GenBank/DDBJ databases">
        <title>Black yeast isolated from Biological Soil Crust.</title>
        <authorList>
            <person name="Kurbessoian T."/>
        </authorList>
    </citation>
    <scope>NUCLEOTIDE SEQUENCE [LARGE SCALE GENOMIC DNA]</scope>
    <source>
        <strain evidence="13 14">CCFEE 5522</strain>
    </source>
</reference>
<dbReference type="Gene3D" id="1.10.630.10">
    <property type="entry name" value="Cytochrome P450"/>
    <property type="match status" value="1"/>
</dbReference>
<evidence type="ECO:0000256" key="11">
    <source>
        <dbReference type="PIRSR" id="PIRSR602401-1"/>
    </source>
</evidence>
<evidence type="ECO:0000256" key="9">
    <source>
        <dbReference type="ARBA" id="ARBA00023295"/>
    </source>
</evidence>
<comment type="pathway">
    <text evidence="2">Glycan metabolism; L-arabinan degradation.</text>
</comment>
<evidence type="ECO:0000256" key="6">
    <source>
        <dbReference type="ARBA" id="ARBA00022801"/>
    </source>
</evidence>
<dbReference type="EMBL" id="JAVFHQ010000009">
    <property type="protein sequence ID" value="KAK4548096.1"/>
    <property type="molecule type" value="Genomic_DNA"/>
</dbReference>
<proteinExistence type="inferred from homology"/>
<dbReference type="InterPro" id="IPR002401">
    <property type="entry name" value="Cyt_P450_E_grp-I"/>
</dbReference>
<dbReference type="GO" id="GO:0016705">
    <property type="term" value="F:oxidoreductase activity, acting on paired donors, with incorporation or reduction of molecular oxygen"/>
    <property type="evidence" value="ECO:0007669"/>
    <property type="project" value="InterPro"/>
</dbReference>
<dbReference type="GO" id="GO:0000272">
    <property type="term" value="P:polysaccharide catabolic process"/>
    <property type="evidence" value="ECO:0007669"/>
    <property type="project" value="TreeGrafter"/>
</dbReference>
<accession>A0AAV9JRL3</accession>
<keyword evidence="6" id="KW-0378">Hydrolase</keyword>
<dbReference type="GO" id="GO:0020037">
    <property type="term" value="F:heme binding"/>
    <property type="evidence" value="ECO:0007669"/>
    <property type="project" value="InterPro"/>
</dbReference>
<dbReference type="PRINTS" id="PR00385">
    <property type="entry name" value="P450"/>
</dbReference>
<dbReference type="InterPro" id="IPR017853">
    <property type="entry name" value="GH"/>
</dbReference>
<keyword evidence="7 11" id="KW-0408">Iron</keyword>
<evidence type="ECO:0000256" key="1">
    <source>
        <dbReference type="ARBA" id="ARBA00001462"/>
    </source>
</evidence>
<dbReference type="GO" id="GO:0046556">
    <property type="term" value="F:alpha-L-arabinofuranosidase activity"/>
    <property type="evidence" value="ECO:0007669"/>
    <property type="project" value="UniProtKB-EC"/>
</dbReference>
<gene>
    <name evidence="13" type="ORF">LTR36_010816</name>
</gene>
<dbReference type="InterPro" id="IPR036396">
    <property type="entry name" value="Cyt_P450_sf"/>
</dbReference>
<dbReference type="InterPro" id="IPR010720">
    <property type="entry name" value="Alpha-L-AF_C"/>
</dbReference>
<dbReference type="PRINTS" id="PR00463">
    <property type="entry name" value="EP450I"/>
</dbReference>
<evidence type="ECO:0000256" key="8">
    <source>
        <dbReference type="ARBA" id="ARBA00023277"/>
    </source>
</evidence>
<dbReference type="SUPFAM" id="SSF48264">
    <property type="entry name" value="Cytochrome P450"/>
    <property type="match status" value="1"/>
</dbReference>
<dbReference type="PANTHER" id="PTHR43576:SF3">
    <property type="entry name" value="ALPHA-L-ARABINOFURANOSIDASE C"/>
    <property type="match status" value="1"/>
</dbReference>
<dbReference type="InterPro" id="IPR001128">
    <property type="entry name" value="Cyt_P450"/>
</dbReference>
<dbReference type="InterPro" id="IPR013780">
    <property type="entry name" value="Glyco_hydro_b"/>
</dbReference>
<dbReference type="EC" id="3.2.1.55" evidence="4"/>
<dbReference type="SMART" id="SM00813">
    <property type="entry name" value="Alpha-L-AF_C"/>
    <property type="match status" value="1"/>
</dbReference>
<keyword evidence="11" id="KW-0349">Heme</keyword>
<keyword evidence="8" id="KW-0119">Carbohydrate metabolism</keyword>
<organism evidence="13 14">
    <name type="scientific">Oleoguttula mirabilis</name>
    <dbReference type="NCBI Taxonomy" id="1507867"/>
    <lineage>
        <taxon>Eukaryota</taxon>
        <taxon>Fungi</taxon>
        <taxon>Dikarya</taxon>
        <taxon>Ascomycota</taxon>
        <taxon>Pezizomycotina</taxon>
        <taxon>Dothideomycetes</taxon>
        <taxon>Dothideomycetidae</taxon>
        <taxon>Mycosphaerellales</taxon>
        <taxon>Teratosphaeriaceae</taxon>
        <taxon>Oleoguttula</taxon>
    </lineage>
</organism>
<evidence type="ECO:0000313" key="13">
    <source>
        <dbReference type="EMBL" id="KAK4548096.1"/>
    </source>
</evidence>
<evidence type="ECO:0000256" key="4">
    <source>
        <dbReference type="ARBA" id="ARBA00012670"/>
    </source>
</evidence>
<dbReference type="Proteomes" id="UP001324427">
    <property type="component" value="Unassembled WGS sequence"/>
</dbReference>
<evidence type="ECO:0000256" key="2">
    <source>
        <dbReference type="ARBA" id="ARBA00004834"/>
    </source>
</evidence>
<dbReference type="Pfam" id="PF22848">
    <property type="entry name" value="ASD1_dom"/>
    <property type="match status" value="1"/>
</dbReference>
<dbReference type="Pfam" id="PF06964">
    <property type="entry name" value="Alpha-L-AF_C"/>
    <property type="match status" value="1"/>
</dbReference>
<dbReference type="CDD" id="cd11060">
    <property type="entry name" value="CYP57A1-like"/>
    <property type="match status" value="1"/>
</dbReference>
<dbReference type="Pfam" id="PF00067">
    <property type="entry name" value="p450"/>
    <property type="match status" value="1"/>
</dbReference>
<sequence length="918" mass="102687">MTTFTKLADGEQASISVYPTHKLSKIDDNIYGGFTEHMGRCIYGGLYDPENPNKDLIDENGFRIDVIEAMQELNVPVVRYPGGNFVATYHWLDGVGPREKRPRRPELAWLGVETNEFGTNEFMKWCEVVGTEPYFALNFGTGTLDEALGWLEYCNSTQDTYYANLRREHGREKPYNVKYWALGNECWGPWQVEQMTKEDYAKKAYQWAKALKLLDPSVILILCGETGHSSWDHYVLKECIKFDQHTLGGDTTANLIDMHSIHIYTACDDPVKNAVAPRSAERAIEICASLIDLARIENNVPPTVPRQTICFDEWNVWDPKRAPGDIGAEERYTLSDALAVAVWLNVFVRQSKYVGMANIAQSVNVISPLMTHKDGLMKQTTWWPLLLFCKYMRGWTVATHVSSGSYDGVTEPKWMKAAVDTPWLDVSATISDDGWVSMAVVNVHQTQSFGIELDGVRPKEGGVKKYVVTGASWDVVNTEGSEKVGIEESEWDGKGPIVRIAPNRFSLSDPSALRPIYGVGSHFTKSDYYTPFGGPMVNHKDIFSETDNAKHAAGRRAVAHMYAMSALVSYEPFVNKVNAQFMEKLAGFASHRQSFDLFTWMQFYAFDVIGEITLGRSFGLLDAGFDKDGLLDAIDFGNVRYSSKIGLLPEFHPWWLWISTKLSLPSHWKTIQQVIGREIGARMKGEAATDREDFLAKCIESNKAGKMDQKGTNNVIGMNIGAGSDTTGISLSAVIYFLMKNPRCMKQLREEIDTAVQEGAISSIVTFQEGQKLSYLQAVIKEALRMHAAVGTILSRVVPEGGAKLAGRYFPAGTTVGINPWVLHNDKSIWGEDVHEFKPERWLGPSEQVTMLEKHSLAFGAGARTCIGKNISLLELSKLLPHLLRQYDFSATPGSEWGTESGWFVKPKLEVLITERVV</sequence>
<dbReference type="PANTHER" id="PTHR43576">
    <property type="entry name" value="ALPHA-L-ARABINOFURANOSIDASE C-RELATED"/>
    <property type="match status" value="1"/>
</dbReference>
<comment type="function">
    <text evidence="10">Alpha-L-arabinofuranosidase involved in the degradation of arabinoxylan, a major component of plant hemicellulose. Acts only on small linear 1,5-alpha-linked L-arabinofuranosyl oligosaccharides.</text>
</comment>
<protein>
    <recommendedName>
        <fullName evidence="4">non-reducing end alpha-L-arabinofuranosidase</fullName>
        <ecNumber evidence="4">3.2.1.55</ecNumber>
    </recommendedName>
</protein>
<evidence type="ECO:0000256" key="7">
    <source>
        <dbReference type="ARBA" id="ARBA00023004"/>
    </source>
</evidence>
<name>A0AAV9JRL3_9PEZI</name>
<feature type="binding site" description="axial binding residue" evidence="11">
    <location>
        <position position="866"/>
    </location>
    <ligand>
        <name>heme</name>
        <dbReference type="ChEBI" id="CHEBI:30413"/>
    </ligand>
    <ligandPart>
        <name>Fe</name>
        <dbReference type="ChEBI" id="CHEBI:18248"/>
    </ligandPart>
</feature>
<comment type="caution">
    <text evidence="13">The sequence shown here is derived from an EMBL/GenBank/DDBJ whole genome shotgun (WGS) entry which is preliminary data.</text>
</comment>
<evidence type="ECO:0000256" key="5">
    <source>
        <dbReference type="ARBA" id="ARBA00022723"/>
    </source>
</evidence>
<keyword evidence="5 11" id="KW-0479">Metal-binding</keyword>
<dbReference type="InterPro" id="IPR055235">
    <property type="entry name" value="ASD1_cat"/>
</dbReference>
<dbReference type="GO" id="GO:0005506">
    <property type="term" value="F:iron ion binding"/>
    <property type="evidence" value="ECO:0007669"/>
    <property type="project" value="InterPro"/>
</dbReference>
<dbReference type="PROSITE" id="PS00086">
    <property type="entry name" value="CYTOCHROME_P450"/>
    <property type="match status" value="1"/>
</dbReference>
<dbReference type="GO" id="GO:0004497">
    <property type="term" value="F:monooxygenase activity"/>
    <property type="evidence" value="ECO:0007669"/>
    <property type="project" value="InterPro"/>
</dbReference>
<feature type="domain" description="Alpha-L-arabinofuranosidase C-terminal" evidence="12">
    <location>
        <begin position="312"/>
        <end position="508"/>
    </location>
</feature>
<comment type="catalytic activity">
    <reaction evidence="1">
        <text>Hydrolysis of terminal non-reducing alpha-L-arabinofuranoside residues in alpha-L-arabinosides.</text>
        <dbReference type="EC" id="3.2.1.55"/>
    </reaction>
</comment>